<dbReference type="GO" id="GO:0030313">
    <property type="term" value="C:cell envelope"/>
    <property type="evidence" value="ECO:0007669"/>
    <property type="project" value="UniProtKB-SubCell"/>
</dbReference>
<dbReference type="PANTHER" id="PTHR42852">
    <property type="entry name" value="THIOL:DISULFIDE INTERCHANGE PROTEIN DSBE"/>
    <property type="match status" value="1"/>
</dbReference>
<dbReference type="CDD" id="cd02966">
    <property type="entry name" value="TlpA_like_family"/>
    <property type="match status" value="1"/>
</dbReference>
<evidence type="ECO:0000313" key="7">
    <source>
        <dbReference type="Proteomes" id="UP000016648"/>
    </source>
</evidence>
<keyword evidence="2" id="KW-0201">Cytochrome c-type biogenesis</keyword>
<dbReference type="GO" id="GO:0016209">
    <property type="term" value="F:antioxidant activity"/>
    <property type="evidence" value="ECO:0007669"/>
    <property type="project" value="InterPro"/>
</dbReference>
<dbReference type="SUPFAM" id="SSF52833">
    <property type="entry name" value="Thioredoxin-like"/>
    <property type="match status" value="1"/>
</dbReference>
<dbReference type="PROSITE" id="PS00194">
    <property type="entry name" value="THIOREDOXIN_1"/>
    <property type="match status" value="1"/>
</dbReference>
<dbReference type="InterPro" id="IPR036249">
    <property type="entry name" value="Thioredoxin-like_sf"/>
</dbReference>
<dbReference type="GO" id="GO:0017004">
    <property type="term" value="P:cytochrome complex assembly"/>
    <property type="evidence" value="ECO:0007669"/>
    <property type="project" value="UniProtKB-KW"/>
</dbReference>
<dbReference type="EMBL" id="AWEY01000038">
    <property type="protein sequence ID" value="ERK38457.1"/>
    <property type="molecule type" value="Genomic_DNA"/>
</dbReference>
<feature type="domain" description="Thioredoxin" evidence="5">
    <location>
        <begin position="303"/>
        <end position="441"/>
    </location>
</feature>
<keyword evidence="3" id="KW-1015">Disulfide bond</keyword>
<dbReference type="Pfam" id="PF00578">
    <property type="entry name" value="AhpC-TSA"/>
    <property type="match status" value="1"/>
</dbReference>
<keyword evidence="7" id="KW-1185">Reference proteome</keyword>
<dbReference type="PROSITE" id="PS51352">
    <property type="entry name" value="THIOREDOXIN_2"/>
    <property type="match status" value="1"/>
</dbReference>
<sequence length="441" mass="50492">MRDISKRITFVKIKDNEDSHKKPSIMNKRTFLTAASLLASVLTSSAQSVTCRVTGEVADKAERQILLYEHGTDPRTGGYISIDIKDGRFSYLLETDMLKCYEVVLRNEYERGAMRVADFIAENADVHITIPHANDGKKDGFRFDSDGKENRMKAKYTAYKDSIYALYSPAFKKLESRRDSLQKEKLYFKPIVYEIYEKLKSVQGARKDSLLKQLPKDVFSELGSKTEAEYKDLVDSSHAERAKWLESNPCFYGLVEINKNVVYSRLPRTQGRFTAIFLDHYLDFMPKHPYHRMVVDGIAAARLQVGKPYIDYEVQGPTGKAVKLSSLYQGKIIFINMWASWCGPCRRHAKELLPVYEKYKDKGLQVIGIARENAAEAMEKAIRQDGYPWLNLLELNDRHHVWQKNGINNAAGGGFLIDDKGTILSIYPEADELEKILKERL</sequence>
<name>U2QI35_9BACT</name>
<comment type="subcellular location">
    <subcellularLocation>
        <location evidence="1">Cell envelope</location>
    </subcellularLocation>
</comment>
<accession>U2QI35</accession>
<dbReference type="PANTHER" id="PTHR42852:SF6">
    <property type="entry name" value="THIOL:DISULFIDE INTERCHANGE PROTEIN DSBE"/>
    <property type="match status" value="1"/>
</dbReference>
<keyword evidence="4" id="KW-0676">Redox-active center</keyword>
<evidence type="ECO:0000259" key="5">
    <source>
        <dbReference type="PROSITE" id="PS51352"/>
    </source>
</evidence>
<reference evidence="6 7" key="1">
    <citation type="submission" date="2013-08" db="EMBL/GenBank/DDBJ databases">
        <authorList>
            <person name="Durkin A.S."/>
            <person name="Haft D.R."/>
            <person name="McCorrison J."/>
            <person name="Torralba M."/>
            <person name="Gillis M."/>
            <person name="Haft D.H."/>
            <person name="Methe B."/>
            <person name="Sutton G."/>
            <person name="Nelson K.E."/>
        </authorList>
    </citation>
    <scope>NUCLEOTIDE SEQUENCE [LARGE SCALE GENOMIC DNA]</scope>
    <source>
        <strain evidence="6 7">F0067</strain>
    </source>
</reference>
<protein>
    <submittedName>
        <fullName evidence="6">Redoxin</fullName>
    </submittedName>
</protein>
<dbReference type="GO" id="GO:0016491">
    <property type="term" value="F:oxidoreductase activity"/>
    <property type="evidence" value="ECO:0007669"/>
    <property type="project" value="InterPro"/>
</dbReference>
<evidence type="ECO:0000313" key="6">
    <source>
        <dbReference type="EMBL" id="ERK38457.1"/>
    </source>
</evidence>
<dbReference type="PATRIC" id="fig|1115809.3.peg.2201"/>
<dbReference type="Proteomes" id="UP000016648">
    <property type="component" value="Unassembled WGS sequence"/>
</dbReference>
<dbReference type="AlphaFoldDB" id="U2QI35"/>
<evidence type="ECO:0000256" key="2">
    <source>
        <dbReference type="ARBA" id="ARBA00022748"/>
    </source>
</evidence>
<dbReference type="InterPro" id="IPR050553">
    <property type="entry name" value="Thioredoxin_ResA/DsbE_sf"/>
</dbReference>
<gene>
    <name evidence="6" type="ORF">HMPREF9135_1429</name>
</gene>
<comment type="caution">
    <text evidence="6">The sequence shown here is derived from an EMBL/GenBank/DDBJ whole genome shotgun (WGS) entry which is preliminary data.</text>
</comment>
<evidence type="ECO:0000256" key="4">
    <source>
        <dbReference type="ARBA" id="ARBA00023284"/>
    </source>
</evidence>
<proteinExistence type="predicted"/>
<dbReference type="InterPro" id="IPR013766">
    <property type="entry name" value="Thioredoxin_domain"/>
</dbReference>
<dbReference type="InterPro" id="IPR017937">
    <property type="entry name" value="Thioredoxin_CS"/>
</dbReference>
<dbReference type="Gene3D" id="3.40.30.10">
    <property type="entry name" value="Glutaredoxin"/>
    <property type="match status" value="1"/>
</dbReference>
<organism evidence="6 7">
    <name type="scientific">Segatella baroniae F0067</name>
    <dbReference type="NCBI Taxonomy" id="1115809"/>
    <lineage>
        <taxon>Bacteria</taxon>
        <taxon>Pseudomonadati</taxon>
        <taxon>Bacteroidota</taxon>
        <taxon>Bacteroidia</taxon>
        <taxon>Bacteroidales</taxon>
        <taxon>Prevotellaceae</taxon>
        <taxon>Segatella</taxon>
    </lineage>
</organism>
<evidence type="ECO:0000256" key="1">
    <source>
        <dbReference type="ARBA" id="ARBA00004196"/>
    </source>
</evidence>
<dbReference type="InterPro" id="IPR000866">
    <property type="entry name" value="AhpC/TSA"/>
</dbReference>
<evidence type="ECO:0000256" key="3">
    <source>
        <dbReference type="ARBA" id="ARBA00023157"/>
    </source>
</evidence>